<dbReference type="GO" id="GO:0046872">
    <property type="term" value="F:metal ion binding"/>
    <property type="evidence" value="ECO:0007669"/>
    <property type="project" value="UniProtKB-KW"/>
</dbReference>
<evidence type="ECO:0000256" key="7">
    <source>
        <dbReference type="ARBA" id="ARBA00022833"/>
    </source>
</evidence>
<reference evidence="13 14" key="1">
    <citation type="journal article" date="2012" name="ISME J.">
        <title>Nitrification expanded: discovery, physiology and genomics of a nitrite-oxidizing bacterium from the phylum Chloroflexi.</title>
        <authorList>
            <person name="Sorokin D.Y."/>
            <person name="Lucker S."/>
            <person name="Vejmelkova D."/>
            <person name="Kostrikina N.A."/>
            <person name="Kleerebezem R."/>
            <person name="Rijpstra W.I."/>
            <person name="Damste J.S."/>
            <person name="Le Paslier D."/>
            <person name="Muyzer G."/>
            <person name="Wagner M."/>
            <person name="van Loosdrecht M.C."/>
            <person name="Daims H."/>
        </authorList>
    </citation>
    <scope>NUCLEOTIDE SEQUENCE [LARGE SCALE GENOMIC DNA]</scope>
    <source>
        <strain evidence="14">none</strain>
    </source>
</reference>
<dbReference type="SUPFAM" id="SSF50156">
    <property type="entry name" value="PDZ domain-like"/>
    <property type="match status" value="2"/>
</dbReference>
<dbReference type="Proteomes" id="UP000004221">
    <property type="component" value="Unassembled WGS sequence"/>
</dbReference>
<evidence type="ECO:0000256" key="11">
    <source>
        <dbReference type="RuleBase" id="RU362031"/>
    </source>
</evidence>
<evidence type="ECO:0000256" key="10">
    <source>
        <dbReference type="ARBA" id="ARBA00023136"/>
    </source>
</evidence>
<evidence type="ECO:0000313" key="14">
    <source>
        <dbReference type="Proteomes" id="UP000004221"/>
    </source>
</evidence>
<keyword evidence="10 11" id="KW-0472">Membrane</keyword>
<dbReference type="NCBIfam" id="TIGR00054">
    <property type="entry name" value="RIP metalloprotease RseP"/>
    <property type="match status" value="1"/>
</dbReference>
<dbReference type="PANTHER" id="PTHR42837:SF2">
    <property type="entry name" value="MEMBRANE METALLOPROTEASE ARASP2, CHLOROPLASTIC-RELATED"/>
    <property type="match status" value="1"/>
</dbReference>
<dbReference type="EC" id="3.4.24.-" evidence="11"/>
<dbReference type="GO" id="GO:0004222">
    <property type="term" value="F:metalloendopeptidase activity"/>
    <property type="evidence" value="ECO:0007669"/>
    <property type="project" value="InterPro"/>
</dbReference>
<evidence type="ECO:0000256" key="9">
    <source>
        <dbReference type="ARBA" id="ARBA00023049"/>
    </source>
</evidence>
<feature type="domain" description="PDZ" evidence="12">
    <location>
        <begin position="182"/>
        <end position="241"/>
    </location>
</feature>
<comment type="subcellular location">
    <subcellularLocation>
        <location evidence="2">Membrane</location>
        <topology evidence="2">Multi-pass membrane protein</topology>
    </subcellularLocation>
</comment>
<feature type="transmembrane region" description="Helical" evidence="11">
    <location>
        <begin position="413"/>
        <end position="433"/>
    </location>
</feature>
<proteinExistence type="inferred from homology"/>
<dbReference type="PROSITE" id="PS50106">
    <property type="entry name" value="PDZ"/>
    <property type="match status" value="2"/>
</dbReference>
<comment type="similarity">
    <text evidence="3 11">Belongs to the peptidase M50B family.</text>
</comment>
<dbReference type="OrthoDB" id="9782003at2"/>
<dbReference type="InterPro" id="IPR001478">
    <property type="entry name" value="PDZ"/>
</dbReference>
<evidence type="ECO:0000256" key="1">
    <source>
        <dbReference type="ARBA" id="ARBA00001947"/>
    </source>
</evidence>
<keyword evidence="8 11" id="KW-1133">Transmembrane helix</keyword>
<keyword evidence="6 11" id="KW-0378">Hydrolase</keyword>
<dbReference type="InterPro" id="IPR008915">
    <property type="entry name" value="Peptidase_M50"/>
</dbReference>
<evidence type="ECO:0000256" key="3">
    <source>
        <dbReference type="ARBA" id="ARBA00007931"/>
    </source>
</evidence>
<organism evidence="13 14">
    <name type="scientific">Nitrolancea hollandica Lb</name>
    <dbReference type="NCBI Taxonomy" id="1129897"/>
    <lineage>
        <taxon>Bacteria</taxon>
        <taxon>Pseudomonadati</taxon>
        <taxon>Thermomicrobiota</taxon>
        <taxon>Thermomicrobia</taxon>
        <taxon>Sphaerobacterales</taxon>
        <taxon>Sphaerobacterineae</taxon>
        <taxon>Sphaerobacteraceae</taxon>
        <taxon>Nitrolancea</taxon>
    </lineage>
</organism>
<keyword evidence="14" id="KW-1185">Reference proteome</keyword>
<dbReference type="PANTHER" id="PTHR42837">
    <property type="entry name" value="REGULATOR OF SIGMA-E PROTEASE RSEP"/>
    <property type="match status" value="1"/>
</dbReference>
<keyword evidence="7 11" id="KW-0862">Zinc</keyword>
<keyword evidence="4 13" id="KW-0645">Protease</keyword>
<evidence type="ECO:0000256" key="6">
    <source>
        <dbReference type="ARBA" id="ARBA00022801"/>
    </source>
</evidence>
<keyword evidence="9 11" id="KW-0482">Metalloprotease</keyword>
<dbReference type="SMART" id="SM00228">
    <property type="entry name" value="PDZ"/>
    <property type="match status" value="2"/>
</dbReference>
<evidence type="ECO:0000256" key="2">
    <source>
        <dbReference type="ARBA" id="ARBA00004141"/>
    </source>
</evidence>
<gene>
    <name evidence="13" type="ORF">NITHO_2720005</name>
</gene>
<dbReference type="RefSeq" id="WP_008477417.1">
    <property type="nucleotide sequence ID" value="NZ_CAGS01000193.1"/>
</dbReference>
<dbReference type="InterPro" id="IPR041489">
    <property type="entry name" value="PDZ_6"/>
</dbReference>
<evidence type="ECO:0000313" key="13">
    <source>
        <dbReference type="EMBL" id="CCF83798.1"/>
    </source>
</evidence>
<dbReference type="EMBL" id="CAGS01000193">
    <property type="protein sequence ID" value="CCF83798.1"/>
    <property type="molecule type" value="Genomic_DNA"/>
</dbReference>
<comment type="caution">
    <text evidence="13">The sequence shown here is derived from an EMBL/GenBank/DDBJ whole genome shotgun (WGS) entry which is preliminary data.</text>
</comment>
<dbReference type="Pfam" id="PF02163">
    <property type="entry name" value="Peptidase_M50"/>
    <property type="match status" value="1"/>
</dbReference>
<evidence type="ECO:0000259" key="12">
    <source>
        <dbReference type="PROSITE" id="PS50106"/>
    </source>
</evidence>
<dbReference type="GO" id="GO:0006508">
    <property type="term" value="P:proteolysis"/>
    <property type="evidence" value="ECO:0007669"/>
    <property type="project" value="UniProtKB-KW"/>
</dbReference>
<accession>I4EGI6</accession>
<keyword evidence="11" id="KW-0479">Metal-binding</keyword>
<keyword evidence="5 11" id="KW-0812">Transmembrane</keyword>
<dbReference type="Gene3D" id="2.30.42.10">
    <property type="match status" value="2"/>
</dbReference>
<evidence type="ECO:0000256" key="5">
    <source>
        <dbReference type="ARBA" id="ARBA00022692"/>
    </source>
</evidence>
<feature type="domain" description="PDZ" evidence="12">
    <location>
        <begin position="114"/>
        <end position="164"/>
    </location>
</feature>
<feature type="transmembrane region" description="Helical" evidence="11">
    <location>
        <begin position="363"/>
        <end position="384"/>
    </location>
</feature>
<feature type="transmembrane region" description="Helical" evidence="11">
    <location>
        <begin position="88"/>
        <end position="112"/>
    </location>
</feature>
<dbReference type="GO" id="GO:0016020">
    <property type="term" value="C:membrane"/>
    <property type="evidence" value="ECO:0007669"/>
    <property type="project" value="UniProtKB-SubCell"/>
</dbReference>
<dbReference type="InterPro" id="IPR036034">
    <property type="entry name" value="PDZ_sf"/>
</dbReference>
<sequence>MTALYIVPILAILILAHEAGHFLTARLVGIKVEEFGIGFPPRLFGFRRGGVLYSINLIPIGGFVRVLGEDGKSFAPDSMQAKSRLQRAAFICAGSFMNFVVAILLSMVLIAAQGVTTTNTYIAAVEPGSPAQQAGWQPGDRIVEIAGKPLTSPDGILDVTREYAGRSMPVMMMRDGHLMQTQVTPRKDPPAGQGPTGSQVVGAAPAKISVASVSPGSAAEKAGLQPGDVLVSIGPEPIVDGSAYALALRNHAGQTVPVTINRGEQVLTVDLAVPAEIKAETPEAASGLSATTGLIPNETIQYQSLPWWEIVPRGLADTGNMMKQMFKGLSMLIRGDAPLSGVAGPIGMGQLTSEVLARSAAPVWVTLSNIMILLSLNLAILNLLPIPALDGGRLLFVIVEFIRGKRVAPEKESLVHLVGLAILLVFMFVVAFADIDRLASGQSFLP</sequence>
<dbReference type="AlphaFoldDB" id="I4EGI6"/>
<evidence type="ECO:0000256" key="4">
    <source>
        <dbReference type="ARBA" id="ARBA00022670"/>
    </source>
</evidence>
<name>I4EGI6_9BACT</name>
<dbReference type="Pfam" id="PF17820">
    <property type="entry name" value="PDZ_6"/>
    <property type="match status" value="2"/>
</dbReference>
<comment type="cofactor">
    <cofactor evidence="1 11">
        <name>Zn(2+)</name>
        <dbReference type="ChEBI" id="CHEBI:29105"/>
    </cofactor>
</comment>
<protein>
    <recommendedName>
        <fullName evidence="11">Zinc metalloprotease</fullName>
        <ecNumber evidence="11">3.4.24.-</ecNumber>
    </recommendedName>
</protein>
<dbReference type="CDD" id="cd06163">
    <property type="entry name" value="S2P-M50_PDZ_RseP-like"/>
    <property type="match status" value="1"/>
</dbReference>
<evidence type="ECO:0000256" key="8">
    <source>
        <dbReference type="ARBA" id="ARBA00022989"/>
    </source>
</evidence>
<dbReference type="InterPro" id="IPR004387">
    <property type="entry name" value="Pept_M50_Zn"/>
</dbReference>
<feature type="transmembrane region" description="Helical" evidence="11">
    <location>
        <begin position="51"/>
        <end position="68"/>
    </location>
</feature>